<proteinExistence type="predicted"/>
<gene>
    <name evidence="2" type="ORF">M9458_011527</name>
</gene>
<keyword evidence="3" id="KW-1185">Reference proteome</keyword>
<comment type="caution">
    <text evidence="2">The sequence shown here is derived from an EMBL/GenBank/DDBJ whole genome shotgun (WGS) entry which is preliminary data.</text>
</comment>
<accession>A0ABD0R694</accession>
<feature type="compositionally biased region" description="Basic and acidic residues" evidence="1">
    <location>
        <begin position="36"/>
        <end position="45"/>
    </location>
</feature>
<organism evidence="2 3">
    <name type="scientific">Cirrhinus mrigala</name>
    <name type="common">Mrigala</name>
    <dbReference type="NCBI Taxonomy" id="683832"/>
    <lineage>
        <taxon>Eukaryota</taxon>
        <taxon>Metazoa</taxon>
        <taxon>Chordata</taxon>
        <taxon>Craniata</taxon>
        <taxon>Vertebrata</taxon>
        <taxon>Euteleostomi</taxon>
        <taxon>Actinopterygii</taxon>
        <taxon>Neopterygii</taxon>
        <taxon>Teleostei</taxon>
        <taxon>Ostariophysi</taxon>
        <taxon>Cypriniformes</taxon>
        <taxon>Cyprinidae</taxon>
        <taxon>Labeoninae</taxon>
        <taxon>Labeonini</taxon>
        <taxon>Cirrhinus</taxon>
    </lineage>
</organism>
<dbReference type="EMBL" id="JAMKFB020000005">
    <property type="protein sequence ID" value="KAL0193231.1"/>
    <property type="molecule type" value="Genomic_DNA"/>
</dbReference>
<dbReference type="Proteomes" id="UP001529510">
    <property type="component" value="Unassembled WGS sequence"/>
</dbReference>
<feature type="region of interest" description="Disordered" evidence="1">
    <location>
        <begin position="1"/>
        <end position="54"/>
    </location>
</feature>
<feature type="compositionally biased region" description="Basic and acidic residues" evidence="1">
    <location>
        <begin position="20"/>
        <end position="29"/>
    </location>
</feature>
<evidence type="ECO:0000313" key="2">
    <source>
        <dbReference type="EMBL" id="KAL0193231.1"/>
    </source>
</evidence>
<evidence type="ECO:0000256" key="1">
    <source>
        <dbReference type="SAM" id="MobiDB-lite"/>
    </source>
</evidence>
<reference evidence="2 3" key="1">
    <citation type="submission" date="2024-05" db="EMBL/GenBank/DDBJ databases">
        <title>Genome sequencing and assembly of Indian major carp, Cirrhinus mrigala (Hamilton, 1822).</title>
        <authorList>
            <person name="Mohindra V."/>
            <person name="Chowdhury L.M."/>
            <person name="Lal K."/>
            <person name="Jena J.K."/>
        </authorList>
    </citation>
    <scope>NUCLEOTIDE SEQUENCE [LARGE SCALE GENOMIC DNA]</scope>
    <source>
        <strain evidence="2">CM1030</strain>
        <tissue evidence="2">Blood</tissue>
    </source>
</reference>
<feature type="non-terminal residue" evidence="2">
    <location>
        <position position="54"/>
    </location>
</feature>
<protein>
    <submittedName>
        <fullName evidence="2">Uncharacterized protein</fullName>
    </submittedName>
</protein>
<name>A0ABD0R694_CIRMR</name>
<sequence length="54" mass="5912">MRSYVSDPNAPDPELPDLPDQDRDNEIKDPTTSPSRKTDRGRDADGNGSVMPGK</sequence>
<evidence type="ECO:0000313" key="3">
    <source>
        <dbReference type="Proteomes" id="UP001529510"/>
    </source>
</evidence>
<dbReference type="AlphaFoldDB" id="A0ABD0R694"/>